<feature type="region of interest" description="Disordered" evidence="1">
    <location>
        <begin position="145"/>
        <end position="168"/>
    </location>
</feature>
<dbReference type="InterPro" id="IPR032675">
    <property type="entry name" value="LRR_dom_sf"/>
</dbReference>
<dbReference type="OrthoDB" id="120976at2759"/>
<keyword evidence="4" id="KW-1185">Reference proteome</keyword>
<dbReference type="SUPFAM" id="SSF52047">
    <property type="entry name" value="RNI-like"/>
    <property type="match status" value="1"/>
</dbReference>
<gene>
    <name evidence="3" type="ORF">LY90DRAFT_519893</name>
</gene>
<proteinExistence type="predicted"/>
<comment type="caution">
    <text evidence="3">The sequence shown here is derived from an EMBL/GenBank/DDBJ whole genome shotgun (WGS) entry which is preliminary data.</text>
</comment>
<feature type="compositionally biased region" description="Basic residues" evidence="1">
    <location>
        <begin position="150"/>
        <end position="161"/>
    </location>
</feature>
<reference evidence="3 4" key="1">
    <citation type="submission" date="2016-08" db="EMBL/GenBank/DDBJ databases">
        <title>A Parts List for Fungal Cellulosomes Revealed by Comparative Genomics.</title>
        <authorList>
            <consortium name="DOE Joint Genome Institute"/>
            <person name="Haitjema C.H."/>
            <person name="Gilmore S.P."/>
            <person name="Henske J.K."/>
            <person name="Solomon K.V."/>
            <person name="De Groot R."/>
            <person name="Kuo A."/>
            <person name="Mondo S.J."/>
            <person name="Salamov A.A."/>
            <person name="Labutti K."/>
            <person name="Zhao Z."/>
            <person name="Chiniquy J."/>
            <person name="Barry K."/>
            <person name="Brewer H.M."/>
            <person name="Purvine S.O."/>
            <person name="Wright A.T."/>
            <person name="Boxma B."/>
            <person name="Van Alen T."/>
            <person name="Hackstein J.H."/>
            <person name="Baker S.E."/>
            <person name="Grigoriev I.V."/>
            <person name="O'Malley M.A."/>
        </authorList>
    </citation>
    <scope>NUCLEOTIDE SEQUENCE [LARGE SCALE GENOMIC DNA]</scope>
    <source>
        <strain evidence="3 4">G1</strain>
    </source>
</reference>
<dbReference type="AlphaFoldDB" id="A0A1Y1YP44"/>
<dbReference type="Gene3D" id="3.80.10.10">
    <property type="entry name" value="Ribonuclease Inhibitor"/>
    <property type="match status" value="2"/>
</dbReference>
<evidence type="ECO:0000256" key="1">
    <source>
        <dbReference type="SAM" id="MobiDB-lite"/>
    </source>
</evidence>
<feature type="signal peptide" evidence="2">
    <location>
        <begin position="1"/>
        <end position="18"/>
    </location>
</feature>
<evidence type="ECO:0000313" key="3">
    <source>
        <dbReference type="EMBL" id="ORX99536.1"/>
    </source>
</evidence>
<dbReference type="EMBL" id="MCOG01000544">
    <property type="protein sequence ID" value="ORX99536.1"/>
    <property type="molecule type" value="Genomic_DNA"/>
</dbReference>
<keyword evidence="2" id="KW-0732">Signal</keyword>
<organism evidence="3 4">
    <name type="scientific">Neocallimastix californiae</name>
    <dbReference type="NCBI Taxonomy" id="1754190"/>
    <lineage>
        <taxon>Eukaryota</taxon>
        <taxon>Fungi</taxon>
        <taxon>Fungi incertae sedis</taxon>
        <taxon>Chytridiomycota</taxon>
        <taxon>Chytridiomycota incertae sedis</taxon>
        <taxon>Neocallimastigomycetes</taxon>
        <taxon>Neocallimastigales</taxon>
        <taxon>Neocallimastigaceae</taxon>
        <taxon>Neocallimastix</taxon>
    </lineage>
</organism>
<sequence>MKFIRTLVYSFLTLGALASQCDDAKKYGKSLDTGSISFKCDSNGKVTELSVRSELPAFKYAKNLKTLKIIGNTSVDKEDIKIISKFTELEKLKIDVREVSTKDLSYLKNLKHLKEFKLVDDRSEDNLCNYVPKEIKSICYPKDSASTKKTTTKKTTTKKTSTKTTKSKTTATSVTVNSNDDLVSIKGSTKVKKIELHRISLKQNGVDALATLTGLETIEFVDCDYYSPDLKASSLKNLKNLRKLIANSRHDIILFKNNDSLKSLTVYGNTSLNKDDIKIIARFTKLEKLEIDVNYNVLN</sequence>
<dbReference type="Proteomes" id="UP000193920">
    <property type="component" value="Unassembled WGS sequence"/>
</dbReference>
<evidence type="ECO:0000313" key="4">
    <source>
        <dbReference type="Proteomes" id="UP000193920"/>
    </source>
</evidence>
<feature type="chain" id="PRO_5011001483" description="RNI-like protein" evidence="2">
    <location>
        <begin position="19"/>
        <end position="299"/>
    </location>
</feature>
<protein>
    <recommendedName>
        <fullName evidence="5">RNI-like protein</fullName>
    </recommendedName>
</protein>
<evidence type="ECO:0000256" key="2">
    <source>
        <dbReference type="SAM" id="SignalP"/>
    </source>
</evidence>
<name>A0A1Y1YP44_9FUNG</name>
<accession>A0A1Y1YP44</accession>
<evidence type="ECO:0008006" key="5">
    <source>
        <dbReference type="Google" id="ProtNLM"/>
    </source>
</evidence>